<organism evidence="2 3">
    <name type="scientific">Colocasia esculenta</name>
    <name type="common">Wild taro</name>
    <name type="synonym">Arum esculentum</name>
    <dbReference type="NCBI Taxonomy" id="4460"/>
    <lineage>
        <taxon>Eukaryota</taxon>
        <taxon>Viridiplantae</taxon>
        <taxon>Streptophyta</taxon>
        <taxon>Embryophyta</taxon>
        <taxon>Tracheophyta</taxon>
        <taxon>Spermatophyta</taxon>
        <taxon>Magnoliopsida</taxon>
        <taxon>Liliopsida</taxon>
        <taxon>Araceae</taxon>
        <taxon>Aroideae</taxon>
        <taxon>Colocasieae</taxon>
        <taxon>Colocasia</taxon>
    </lineage>
</organism>
<evidence type="ECO:0000313" key="3">
    <source>
        <dbReference type="Proteomes" id="UP000652761"/>
    </source>
</evidence>
<keyword evidence="1" id="KW-0378">Hydrolase</keyword>
<dbReference type="EMBL" id="NMUH01007459">
    <property type="protein sequence ID" value="MQM17307.1"/>
    <property type="molecule type" value="Genomic_DNA"/>
</dbReference>
<name>A0A843XDN4_COLES</name>
<keyword evidence="1" id="KW-0788">Thiol protease</keyword>
<dbReference type="AlphaFoldDB" id="A0A843XDN4"/>
<reference evidence="2" key="1">
    <citation type="submission" date="2017-07" db="EMBL/GenBank/DDBJ databases">
        <title>Taro Niue Genome Assembly and Annotation.</title>
        <authorList>
            <person name="Atibalentja N."/>
            <person name="Keating K."/>
            <person name="Fields C.J."/>
        </authorList>
    </citation>
    <scope>NUCLEOTIDE SEQUENCE</scope>
    <source>
        <strain evidence="2">Niue_2</strain>
        <tissue evidence="2">Leaf</tissue>
    </source>
</reference>
<dbReference type="OrthoDB" id="732682at2759"/>
<dbReference type="PANTHER" id="PTHR46915">
    <property type="entry name" value="UBIQUITIN-LIKE PROTEASE 4-RELATED"/>
    <property type="match status" value="1"/>
</dbReference>
<dbReference type="PANTHER" id="PTHR46915:SF6">
    <property type="entry name" value="CYSTEINE PROTEINASES SUPERFAMILY PROTEIN"/>
    <property type="match status" value="1"/>
</dbReference>
<proteinExistence type="predicted"/>
<dbReference type="InterPro" id="IPR038765">
    <property type="entry name" value="Papain-like_cys_pep_sf"/>
</dbReference>
<keyword evidence="1" id="KW-0645">Protease</keyword>
<comment type="caution">
    <text evidence="2">The sequence shown here is derived from an EMBL/GenBank/DDBJ whole genome shotgun (WGS) entry which is preliminary data.</text>
</comment>
<protein>
    <submittedName>
        <fullName evidence="2">Uncharacterized protein</fullName>
    </submittedName>
</protein>
<sequence>MYLNGSLKLMEWIKEKDIFLKTYTFVPIGPLEPSFFVQLGKIIQQLLQSVHDPSRFSYNFRTIETEPTIRRFIKDLYHTQGKLASHRTIGSILLLLPKNAFEWCFKLLLVPQQRDGEECCVFALYYTYVFLKSASPTFSFASYPSFVLF</sequence>
<evidence type="ECO:0000256" key="1">
    <source>
        <dbReference type="ARBA" id="ARBA00022807"/>
    </source>
</evidence>
<keyword evidence="3" id="KW-1185">Reference proteome</keyword>
<dbReference type="SUPFAM" id="SSF54001">
    <property type="entry name" value="Cysteine proteinases"/>
    <property type="match status" value="1"/>
</dbReference>
<dbReference type="Proteomes" id="UP000652761">
    <property type="component" value="Unassembled WGS sequence"/>
</dbReference>
<evidence type="ECO:0000313" key="2">
    <source>
        <dbReference type="EMBL" id="MQM17307.1"/>
    </source>
</evidence>
<dbReference type="GO" id="GO:0008234">
    <property type="term" value="F:cysteine-type peptidase activity"/>
    <property type="evidence" value="ECO:0007669"/>
    <property type="project" value="UniProtKB-KW"/>
</dbReference>
<gene>
    <name evidence="2" type="ORF">Taro_050274</name>
</gene>
<accession>A0A843XDN4</accession>